<feature type="region of interest" description="Disordered" evidence="1">
    <location>
        <begin position="68"/>
        <end position="124"/>
    </location>
</feature>
<comment type="caution">
    <text evidence="2">The sequence shown here is derived from an EMBL/GenBank/DDBJ whole genome shotgun (WGS) entry which is preliminary data.</text>
</comment>
<feature type="region of interest" description="Disordered" evidence="1">
    <location>
        <begin position="1"/>
        <end position="54"/>
    </location>
</feature>
<evidence type="ECO:0000313" key="3">
    <source>
        <dbReference type="Proteomes" id="UP001500879"/>
    </source>
</evidence>
<proteinExistence type="predicted"/>
<keyword evidence="3" id="KW-1185">Reference proteome</keyword>
<sequence length="124" mass="12915">MTALCSTLRTKHTRIKPGTETMTGTSTVHPYPQPAEGDPAPGDADTSAPTATGQRLLSVRRMTVHRRDGTYGVEGRGTVATERAPASARVRPGPPPTGEGRPRTVGRTPAGPVAPARTRALVPA</sequence>
<accession>A0ABP3IPB5</accession>
<dbReference type="EMBL" id="BAAABX010000041">
    <property type="protein sequence ID" value="GAA0410822.1"/>
    <property type="molecule type" value="Genomic_DNA"/>
</dbReference>
<reference evidence="3" key="1">
    <citation type="journal article" date="2019" name="Int. J. Syst. Evol. Microbiol.">
        <title>The Global Catalogue of Microorganisms (GCM) 10K type strain sequencing project: providing services to taxonomists for standard genome sequencing and annotation.</title>
        <authorList>
            <consortium name="The Broad Institute Genomics Platform"/>
            <consortium name="The Broad Institute Genome Sequencing Center for Infectious Disease"/>
            <person name="Wu L."/>
            <person name="Ma J."/>
        </authorList>
    </citation>
    <scope>NUCLEOTIDE SEQUENCE [LARGE SCALE GENOMIC DNA]</scope>
    <source>
        <strain evidence="3">JCM 4788</strain>
    </source>
</reference>
<evidence type="ECO:0000313" key="2">
    <source>
        <dbReference type="EMBL" id="GAA0410822.1"/>
    </source>
</evidence>
<gene>
    <name evidence="2" type="ORF">GCM10010357_34820</name>
</gene>
<name>A0ABP3IPB5_9ACTN</name>
<protein>
    <submittedName>
        <fullName evidence="2">Uncharacterized protein</fullName>
    </submittedName>
</protein>
<evidence type="ECO:0000256" key="1">
    <source>
        <dbReference type="SAM" id="MobiDB-lite"/>
    </source>
</evidence>
<organism evidence="2 3">
    <name type="scientific">Streptomyces luteireticuli</name>
    <dbReference type="NCBI Taxonomy" id="173858"/>
    <lineage>
        <taxon>Bacteria</taxon>
        <taxon>Bacillati</taxon>
        <taxon>Actinomycetota</taxon>
        <taxon>Actinomycetes</taxon>
        <taxon>Kitasatosporales</taxon>
        <taxon>Streptomycetaceae</taxon>
        <taxon>Streptomyces</taxon>
    </lineage>
</organism>
<dbReference type="Proteomes" id="UP001500879">
    <property type="component" value="Unassembled WGS sequence"/>
</dbReference>